<dbReference type="EMBL" id="JAPXFL010000007">
    <property type="protein sequence ID" value="KAK9503509.1"/>
    <property type="molecule type" value="Genomic_DNA"/>
</dbReference>
<dbReference type="SMART" id="SM00164">
    <property type="entry name" value="TBC"/>
    <property type="match status" value="1"/>
</dbReference>
<evidence type="ECO:0000313" key="5">
    <source>
        <dbReference type="EMBL" id="KAK9503509.1"/>
    </source>
</evidence>
<evidence type="ECO:0000256" key="3">
    <source>
        <dbReference type="ARBA" id="ARBA00070878"/>
    </source>
</evidence>
<sequence length="332" mass="38799">MTSNFSKVDEYGFERPDDFDYATYEKFMSDYLKTLAKRSRKWTKLMAKQRILRKREALKREIRKGIPQEYREQIWLYVSGATDEKLQSKDLYKKLINSKHDSALVEIIRTDLPRTFPDNIFFNTGDEYQEQLFRVLVAYGHHNKSTGYCQGMNYIAGLLLLVTKNEETTFWLLKMLVEKILPDYYSRTMDGLLTDIDVISELVRARYPDIHRHIEQLGLPWPVVLTKWLVCLYCEVLPTETVLRIWDCLFNEGSKVLIKVAVTLIGLHRTEILACEQFIDLSDCLKSAVKGPVTVHCHKFLKNVFKLSGKITSKQISRLRQNVAKTRKSKSP</sequence>
<name>A0AAW1CXW5_9HEMI</name>
<dbReference type="PANTHER" id="PTHR47219">
    <property type="entry name" value="RAB GTPASE-ACTIVATING PROTEIN 1-LIKE"/>
    <property type="match status" value="1"/>
</dbReference>
<evidence type="ECO:0000259" key="4">
    <source>
        <dbReference type="PROSITE" id="PS50086"/>
    </source>
</evidence>
<dbReference type="GO" id="GO:0005096">
    <property type="term" value="F:GTPase activator activity"/>
    <property type="evidence" value="ECO:0007669"/>
    <property type="project" value="UniProtKB-KW"/>
</dbReference>
<gene>
    <name evidence="5" type="ORF">O3M35_010053</name>
</gene>
<evidence type="ECO:0000256" key="1">
    <source>
        <dbReference type="ARBA" id="ARBA00022468"/>
    </source>
</evidence>
<dbReference type="Gene3D" id="1.10.8.270">
    <property type="entry name" value="putative rabgap domain of human tbc1 domain family member 14 like domains"/>
    <property type="match status" value="1"/>
</dbReference>
<evidence type="ECO:0000313" key="6">
    <source>
        <dbReference type="Proteomes" id="UP001461498"/>
    </source>
</evidence>
<keyword evidence="1" id="KW-0343">GTPase activation</keyword>
<organism evidence="5 6">
    <name type="scientific">Rhynocoris fuscipes</name>
    <dbReference type="NCBI Taxonomy" id="488301"/>
    <lineage>
        <taxon>Eukaryota</taxon>
        <taxon>Metazoa</taxon>
        <taxon>Ecdysozoa</taxon>
        <taxon>Arthropoda</taxon>
        <taxon>Hexapoda</taxon>
        <taxon>Insecta</taxon>
        <taxon>Pterygota</taxon>
        <taxon>Neoptera</taxon>
        <taxon>Paraneoptera</taxon>
        <taxon>Hemiptera</taxon>
        <taxon>Heteroptera</taxon>
        <taxon>Panheteroptera</taxon>
        <taxon>Cimicomorpha</taxon>
        <taxon>Reduviidae</taxon>
        <taxon>Harpactorinae</taxon>
        <taxon>Harpactorini</taxon>
        <taxon>Rhynocoris</taxon>
    </lineage>
</organism>
<dbReference type="Pfam" id="PF00566">
    <property type="entry name" value="RabGAP-TBC"/>
    <property type="match status" value="1"/>
</dbReference>
<comment type="caution">
    <text evidence="5">The sequence shown here is derived from an EMBL/GenBank/DDBJ whole genome shotgun (WGS) entry which is preliminary data.</text>
</comment>
<dbReference type="InterPro" id="IPR035969">
    <property type="entry name" value="Rab-GAP_TBC_sf"/>
</dbReference>
<dbReference type="AlphaFoldDB" id="A0AAW1CXW5"/>
<reference evidence="5 6" key="1">
    <citation type="submission" date="2022-12" db="EMBL/GenBank/DDBJ databases">
        <title>Chromosome-level genome assembly of true bugs.</title>
        <authorList>
            <person name="Ma L."/>
            <person name="Li H."/>
        </authorList>
    </citation>
    <scope>NUCLEOTIDE SEQUENCE [LARGE SCALE GENOMIC DNA]</scope>
    <source>
        <strain evidence="5">Lab_2022b</strain>
    </source>
</reference>
<dbReference type="FunFam" id="1.10.472.80:FF:000029">
    <property type="entry name" value="Growth hormone-regulated TBC protein 1"/>
    <property type="match status" value="1"/>
</dbReference>
<dbReference type="SUPFAM" id="SSF47923">
    <property type="entry name" value="Ypt/Rab-GAP domain of gyp1p"/>
    <property type="match status" value="2"/>
</dbReference>
<dbReference type="GO" id="GO:0031267">
    <property type="term" value="F:small GTPase binding"/>
    <property type="evidence" value="ECO:0007669"/>
    <property type="project" value="TreeGrafter"/>
</dbReference>
<dbReference type="InterPro" id="IPR050302">
    <property type="entry name" value="Rab_GAP_TBC_domain"/>
</dbReference>
<accession>A0AAW1CXW5</accession>
<proteinExistence type="predicted"/>
<protein>
    <recommendedName>
        <fullName evidence="3">Growth hormone-regulated TBC protein 1</fullName>
    </recommendedName>
</protein>
<evidence type="ECO:0000256" key="2">
    <source>
        <dbReference type="ARBA" id="ARBA00043879"/>
    </source>
</evidence>
<keyword evidence="6" id="KW-1185">Reference proteome</keyword>
<comment type="function">
    <text evidence="2">May act as a GTPase-activating protein for Rab family protein(s).</text>
</comment>
<dbReference type="PANTHER" id="PTHR47219:SF10">
    <property type="entry name" value="GROWTH HORMONE-REGULATED TBC PROTEIN 1"/>
    <property type="match status" value="1"/>
</dbReference>
<dbReference type="Gene3D" id="1.10.472.80">
    <property type="entry name" value="Ypt/Rab-GAP domain of gyp1p, domain 3"/>
    <property type="match status" value="1"/>
</dbReference>
<feature type="domain" description="Rab-GAP TBC" evidence="4">
    <location>
        <begin position="65"/>
        <end position="253"/>
    </location>
</feature>
<dbReference type="FunFam" id="1.10.8.270:FF:000016">
    <property type="entry name" value="TBC1 domain family member 2A"/>
    <property type="match status" value="1"/>
</dbReference>
<dbReference type="Proteomes" id="UP001461498">
    <property type="component" value="Unassembled WGS sequence"/>
</dbReference>
<dbReference type="InterPro" id="IPR000195">
    <property type="entry name" value="Rab-GAP-TBC_dom"/>
</dbReference>
<dbReference type="PROSITE" id="PS50086">
    <property type="entry name" value="TBC_RABGAP"/>
    <property type="match status" value="1"/>
</dbReference>
<dbReference type="Gene3D" id="1.10.10.750">
    <property type="entry name" value="Ypt/Rab-GAP domain of gyp1p, domain 1"/>
    <property type="match status" value="1"/>
</dbReference>